<dbReference type="RefSeq" id="YP_002154720.1">
    <property type="nucleotide sequence ID" value="NC_011183.1"/>
</dbReference>
<dbReference type="GeneID" id="6804881"/>
<protein>
    <submittedName>
        <fullName evidence="1">Uncharacterized protein</fullName>
    </submittedName>
</protein>
<keyword evidence="2" id="KW-1185">Reference proteome</keyword>
<proteinExistence type="predicted"/>
<organism evidence="1 2">
    <name type="scientific">Feldmannia species virus</name>
    <dbReference type="NCBI Taxonomy" id="39420"/>
    <lineage>
        <taxon>Viruses</taxon>
        <taxon>Varidnaviria</taxon>
        <taxon>Bamfordvirae</taxon>
        <taxon>Nucleocytoviricota</taxon>
        <taxon>Megaviricetes</taxon>
        <taxon>Algavirales</taxon>
        <taxon>Phycodnaviridae</taxon>
        <taxon>Phaeovirus</taxon>
        <taxon>Phaeovirus feldmanniae</taxon>
    </lineage>
</organism>
<dbReference type="KEGG" id="vg:6804881"/>
<sequence length="98" mass="11569">MMHAEYLVNSVLRFLKTTELHSDVVKQLHRKAVQLRTKTDVEDWLALTKKKMGIKEYKRMKLSHSHSLKKDVGFESLEPDDLCHLFGNYYRIDLAPPR</sequence>
<accession>B5LWI7</accession>
<dbReference type="EMBL" id="EU916176">
    <property type="protein sequence ID" value="ACH46850.1"/>
    <property type="molecule type" value="Genomic_DNA"/>
</dbReference>
<evidence type="ECO:0000313" key="1">
    <source>
        <dbReference type="EMBL" id="ACH46850.1"/>
    </source>
</evidence>
<reference evidence="1 2" key="1">
    <citation type="journal article" date="2009" name="Virology">
        <title>Genomic analysis of the smallest giant virus--Feldmannia sp. virus 158.</title>
        <authorList>
            <person name="Schroeder D.C."/>
            <person name="Park Y."/>
            <person name="Yoon H.M."/>
            <person name="Lee Y.S."/>
            <person name="Kang S.W."/>
            <person name="Meints R.H."/>
            <person name="Ivey R.G."/>
            <person name="Choi T.J."/>
        </authorList>
    </citation>
    <scope>NUCLEOTIDE SEQUENCE [LARGE SCALE GENOMIC DNA]</scope>
    <source>
        <strain evidence="1">FsV-158</strain>
    </source>
</reference>
<name>B5LWI7_9PHYC</name>
<evidence type="ECO:0000313" key="2">
    <source>
        <dbReference type="Proteomes" id="UP000204092"/>
    </source>
</evidence>
<dbReference type="Proteomes" id="UP000204092">
    <property type="component" value="Segment"/>
</dbReference>